<organism evidence="6 7">
    <name type="scientific">Candidatus Sphingobacterium stercoripullorum</name>
    <dbReference type="NCBI Taxonomy" id="2838759"/>
    <lineage>
        <taxon>Bacteria</taxon>
        <taxon>Pseudomonadati</taxon>
        <taxon>Bacteroidota</taxon>
        <taxon>Sphingobacteriia</taxon>
        <taxon>Sphingobacteriales</taxon>
        <taxon>Sphingobacteriaceae</taxon>
        <taxon>Sphingobacterium</taxon>
    </lineage>
</organism>
<protein>
    <submittedName>
        <fullName evidence="6">Phospho-sugar mutase</fullName>
    </submittedName>
</protein>
<dbReference type="PANTHER" id="PTHR45745">
    <property type="entry name" value="PHOSPHOMANNOMUTASE 45A"/>
    <property type="match status" value="1"/>
</dbReference>
<name>A0A9D2AYT6_9SPHI</name>
<dbReference type="InterPro" id="IPR005843">
    <property type="entry name" value="A-D-PHexomutase_C"/>
</dbReference>
<dbReference type="Pfam" id="PF00408">
    <property type="entry name" value="PGM_PMM_IV"/>
    <property type="match status" value="1"/>
</dbReference>
<dbReference type="EMBL" id="DXEZ01000209">
    <property type="protein sequence ID" value="HIX54850.1"/>
    <property type="molecule type" value="Genomic_DNA"/>
</dbReference>
<dbReference type="AlphaFoldDB" id="A0A9D2AYT6"/>
<evidence type="ECO:0000256" key="2">
    <source>
        <dbReference type="ARBA" id="ARBA00022842"/>
    </source>
</evidence>
<evidence type="ECO:0000313" key="7">
    <source>
        <dbReference type="Proteomes" id="UP000824156"/>
    </source>
</evidence>
<proteinExistence type="predicted"/>
<evidence type="ECO:0000313" key="6">
    <source>
        <dbReference type="EMBL" id="HIX54850.1"/>
    </source>
</evidence>
<evidence type="ECO:0000256" key="4">
    <source>
        <dbReference type="SAM" id="Coils"/>
    </source>
</evidence>
<accession>A0A9D2AYT6</accession>
<dbReference type="GO" id="GO:0006166">
    <property type="term" value="P:purine ribonucleoside salvage"/>
    <property type="evidence" value="ECO:0007669"/>
    <property type="project" value="TreeGrafter"/>
</dbReference>
<comment type="caution">
    <text evidence="6">The sequence shown here is derived from an EMBL/GenBank/DDBJ whole genome shotgun (WGS) entry which is preliminary data.</text>
</comment>
<dbReference type="GO" id="GO:0008973">
    <property type="term" value="F:phosphopentomutase activity"/>
    <property type="evidence" value="ECO:0007669"/>
    <property type="project" value="TreeGrafter"/>
</dbReference>
<evidence type="ECO:0000259" key="5">
    <source>
        <dbReference type="Pfam" id="PF00408"/>
    </source>
</evidence>
<feature type="domain" description="Alpha-D-phosphohexomutase C-terminal" evidence="5">
    <location>
        <begin position="55"/>
        <end position="111"/>
    </location>
</feature>
<feature type="non-terminal residue" evidence="6">
    <location>
        <position position="1"/>
    </location>
</feature>
<reference evidence="6" key="1">
    <citation type="journal article" date="2021" name="PeerJ">
        <title>Extensive microbial diversity within the chicken gut microbiome revealed by metagenomics and culture.</title>
        <authorList>
            <person name="Gilroy R."/>
            <person name="Ravi A."/>
            <person name="Getino M."/>
            <person name="Pursley I."/>
            <person name="Horton D.L."/>
            <person name="Alikhan N.F."/>
            <person name="Baker D."/>
            <person name="Gharbi K."/>
            <person name="Hall N."/>
            <person name="Watson M."/>
            <person name="Adriaenssens E.M."/>
            <person name="Foster-Nyarko E."/>
            <person name="Jarju S."/>
            <person name="Secka A."/>
            <person name="Antonio M."/>
            <person name="Oren A."/>
            <person name="Chaudhuri R.R."/>
            <person name="La Ragione R."/>
            <person name="Hildebrand F."/>
            <person name="Pallen M.J."/>
        </authorList>
    </citation>
    <scope>NUCLEOTIDE SEQUENCE</scope>
    <source>
        <strain evidence="6">1719</strain>
    </source>
</reference>
<dbReference type="PANTHER" id="PTHR45745:SF1">
    <property type="entry name" value="PHOSPHOGLUCOMUTASE 2B-RELATED"/>
    <property type="match status" value="1"/>
</dbReference>
<feature type="coiled-coil region" evidence="4">
    <location>
        <begin position="112"/>
        <end position="139"/>
    </location>
</feature>
<sequence length="143" mass="16417">KSLFDILLELYTEHGFYHEKLISLTKEGKSGSEEIEKMMENLRADSPKELFGIQVQEVRDYLNQSGENLITKEKFQLDLPQSNVLQFLTVDGDIISARPSGTEPKIKFYCSVKNKLDTIENYSKVLGELENKIKGIMQDIIKE</sequence>
<keyword evidence="4" id="KW-0175">Coiled coil</keyword>
<dbReference type="InterPro" id="IPR036900">
    <property type="entry name" value="A-D-PHexomutase_C_sf"/>
</dbReference>
<evidence type="ECO:0000256" key="1">
    <source>
        <dbReference type="ARBA" id="ARBA00022723"/>
    </source>
</evidence>
<gene>
    <name evidence="6" type="ORF">H9853_07480</name>
</gene>
<dbReference type="Proteomes" id="UP000824156">
    <property type="component" value="Unassembled WGS sequence"/>
</dbReference>
<dbReference type="Gene3D" id="3.30.310.50">
    <property type="entry name" value="Alpha-D-phosphohexomutase, C-terminal domain"/>
    <property type="match status" value="1"/>
</dbReference>
<keyword evidence="3" id="KW-0413">Isomerase</keyword>
<keyword evidence="2" id="KW-0460">Magnesium</keyword>
<reference evidence="6" key="2">
    <citation type="submission" date="2021-04" db="EMBL/GenBank/DDBJ databases">
        <authorList>
            <person name="Gilroy R."/>
        </authorList>
    </citation>
    <scope>NUCLEOTIDE SEQUENCE</scope>
    <source>
        <strain evidence="6">1719</strain>
    </source>
</reference>
<keyword evidence="1" id="KW-0479">Metal-binding</keyword>
<evidence type="ECO:0000256" key="3">
    <source>
        <dbReference type="ARBA" id="ARBA00023235"/>
    </source>
</evidence>
<dbReference type="GO" id="GO:0046872">
    <property type="term" value="F:metal ion binding"/>
    <property type="evidence" value="ECO:0007669"/>
    <property type="project" value="UniProtKB-KW"/>
</dbReference>
<dbReference type="SUPFAM" id="SSF55957">
    <property type="entry name" value="Phosphoglucomutase, C-terminal domain"/>
    <property type="match status" value="1"/>
</dbReference>